<dbReference type="FunCoup" id="A0A167QIQ5">
    <property type="interactions" value="774"/>
</dbReference>
<keyword evidence="3 5" id="KW-0833">Ubl conjugation pathway</keyword>
<dbReference type="Pfam" id="PF04376">
    <property type="entry name" value="ATE_N"/>
    <property type="match status" value="1"/>
</dbReference>
<reference evidence="10" key="1">
    <citation type="submission" date="2015-06" db="EMBL/GenBank/DDBJ databases">
        <title>Expansion of signal transduction pathways in fungi by whole-genome duplication.</title>
        <authorList>
            <consortium name="DOE Joint Genome Institute"/>
            <person name="Corrochano L.M."/>
            <person name="Kuo A."/>
            <person name="Marcet-Houben M."/>
            <person name="Polaino S."/>
            <person name="Salamov A."/>
            <person name="Villalobos J.M."/>
            <person name="Alvarez M.I."/>
            <person name="Avalos J."/>
            <person name="Benito E.P."/>
            <person name="Benoit I."/>
            <person name="Burger G."/>
            <person name="Camino L.P."/>
            <person name="Canovas D."/>
            <person name="Cerda-Olmedo E."/>
            <person name="Cheng J.-F."/>
            <person name="Dominguez A."/>
            <person name="Elias M."/>
            <person name="Eslava A.P."/>
            <person name="Glaser F."/>
            <person name="Grimwood J."/>
            <person name="Gutierrez G."/>
            <person name="Heitman J."/>
            <person name="Henrissat B."/>
            <person name="Iturriaga E.A."/>
            <person name="Lang B.F."/>
            <person name="Lavin J.L."/>
            <person name="Lee S."/>
            <person name="Li W."/>
            <person name="Lindquist E."/>
            <person name="Lopez-Garcia S."/>
            <person name="Luque E.M."/>
            <person name="Marcos A.T."/>
            <person name="Martin J."/>
            <person name="McCluskey K."/>
            <person name="Medina H.R."/>
            <person name="Miralles-Duran A."/>
            <person name="Miyazaki A."/>
            <person name="Munoz-Torres E."/>
            <person name="Oguiza J.A."/>
            <person name="Ohm R."/>
            <person name="Olmedo M."/>
            <person name="Orejas M."/>
            <person name="Ortiz-Castellanos L."/>
            <person name="Pisabarro A.G."/>
            <person name="Rodriguez-Romero J."/>
            <person name="Ruiz-Herrera J."/>
            <person name="Ruiz-Vazquez R."/>
            <person name="Sanz C."/>
            <person name="Schackwitz W."/>
            <person name="Schmutz J."/>
            <person name="Shahriari M."/>
            <person name="Shelest E."/>
            <person name="Silva-Franco F."/>
            <person name="Soanes D."/>
            <person name="Syed K."/>
            <person name="Tagua V.G."/>
            <person name="Talbot N.J."/>
            <person name="Thon M."/>
            <person name="De vries R.P."/>
            <person name="Wiebenga A."/>
            <person name="Yadav J.S."/>
            <person name="Braun E.L."/>
            <person name="Baker S."/>
            <person name="Garre V."/>
            <person name="Horwitz B."/>
            <person name="Torres-Martinez S."/>
            <person name="Idnurm A."/>
            <person name="Herrera-Estrella A."/>
            <person name="Gabaldon T."/>
            <person name="Grigoriev I.V."/>
        </authorList>
    </citation>
    <scope>NUCLEOTIDE SEQUENCE [LARGE SCALE GENOMIC DNA]</scope>
    <source>
        <strain evidence="10">NRRL 1555(-)</strain>
    </source>
</reference>
<keyword evidence="4 5" id="KW-0012">Acyltransferase</keyword>
<feature type="compositionally biased region" description="Basic and acidic residues" evidence="6">
    <location>
        <begin position="116"/>
        <end position="132"/>
    </location>
</feature>
<dbReference type="VEuPathDB" id="FungiDB:PHYBLDRAFT_139785"/>
<dbReference type="PANTHER" id="PTHR21367:SF1">
    <property type="entry name" value="ARGINYL-TRNA--PROTEIN TRANSFERASE 1"/>
    <property type="match status" value="1"/>
</dbReference>
<gene>
    <name evidence="9" type="ORF">PHYBLDRAFT_139785</name>
</gene>
<evidence type="ECO:0000256" key="4">
    <source>
        <dbReference type="ARBA" id="ARBA00023315"/>
    </source>
</evidence>
<organism evidence="9 10">
    <name type="scientific">Phycomyces blakesleeanus (strain ATCC 8743b / DSM 1359 / FGSC 10004 / NBRC 33097 / NRRL 1555)</name>
    <dbReference type="NCBI Taxonomy" id="763407"/>
    <lineage>
        <taxon>Eukaryota</taxon>
        <taxon>Fungi</taxon>
        <taxon>Fungi incertae sedis</taxon>
        <taxon>Mucoromycota</taxon>
        <taxon>Mucoromycotina</taxon>
        <taxon>Mucoromycetes</taxon>
        <taxon>Mucorales</taxon>
        <taxon>Phycomycetaceae</taxon>
        <taxon>Phycomyces</taxon>
    </lineage>
</organism>
<dbReference type="EC" id="2.3.2.8" evidence="5"/>
<comment type="similarity">
    <text evidence="1 5">Belongs to the R-transferase family.</text>
</comment>
<evidence type="ECO:0000256" key="3">
    <source>
        <dbReference type="ARBA" id="ARBA00022786"/>
    </source>
</evidence>
<comment type="function">
    <text evidence="5">Involved in the post-translational conjugation of arginine to the N-terminal aspartate or glutamate of a protein. This arginylation is required for degradation of the protein via the ubiquitin pathway.</text>
</comment>
<dbReference type="SUPFAM" id="SSF55729">
    <property type="entry name" value="Acyl-CoA N-acyltransferases (Nat)"/>
    <property type="match status" value="1"/>
</dbReference>
<dbReference type="GO" id="GO:0004057">
    <property type="term" value="F:arginyl-tRNA--protein transferase activity"/>
    <property type="evidence" value="ECO:0007669"/>
    <property type="project" value="UniProtKB-EC"/>
</dbReference>
<comment type="catalytic activity">
    <reaction evidence="5">
        <text>an N-terminal L-alpha-aminoacyl-[protein] + L-arginyl-tRNA(Arg) = an N-terminal L-arginyl-L-aminoacyl-[protein] + tRNA(Arg) + H(+)</text>
        <dbReference type="Rhea" id="RHEA:10208"/>
        <dbReference type="Rhea" id="RHEA-COMP:9658"/>
        <dbReference type="Rhea" id="RHEA-COMP:9673"/>
        <dbReference type="Rhea" id="RHEA-COMP:10636"/>
        <dbReference type="Rhea" id="RHEA-COMP:10638"/>
        <dbReference type="ChEBI" id="CHEBI:15378"/>
        <dbReference type="ChEBI" id="CHEBI:78442"/>
        <dbReference type="ChEBI" id="CHEBI:78513"/>
        <dbReference type="ChEBI" id="CHEBI:78597"/>
        <dbReference type="ChEBI" id="CHEBI:83562"/>
        <dbReference type="EC" id="2.3.2.8"/>
    </reaction>
</comment>
<evidence type="ECO:0000256" key="1">
    <source>
        <dbReference type="ARBA" id="ARBA00009991"/>
    </source>
</evidence>
<proteinExistence type="inferred from homology"/>
<evidence type="ECO:0000256" key="5">
    <source>
        <dbReference type="PIRNR" id="PIRNR037207"/>
    </source>
</evidence>
<keyword evidence="2 5" id="KW-0808">Transferase</keyword>
<dbReference type="RefSeq" id="XP_018297798.1">
    <property type="nucleotide sequence ID" value="XM_018430284.1"/>
</dbReference>
<dbReference type="InterPro" id="IPR007471">
    <property type="entry name" value="N-end_Aminoacyl_Trfase_N"/>
</dbReference>
<evidence type="ECO:0000313" key="10">
    <source>
        <dbReference type="Proteomes" id="UP000077315"/>
    </source>
</evidence>
<dbReference type="PANTHER" id="PTHR21367">
    <property type="entry name" value="ARGININE-TRNA-PROTEIN TRANSFERASE 1"/>
    <property type="match status" value="1"/>
</dbReference>
<sequence>MSKKNGFSLVSLVGSNQGDCGYCHQKDTSHTFGIWAHVLTCEDYQTLIDHGWRRSGHYLYKPNLERSCCPQYTIRLNAVEYKQTKSQRKVVNKLNRFLEGDWAPKDTNSMDTTSESDQKKASKNHAKEPSQKHTLEVLLEPSSFTKEKYDLYCKYQTEIHKDEPSELKPESFKRFLVESPLREEPFEDSKPGQGFGSFHQKYILDGKLIAVAVLDILPKCVSSVYFFYDPQYAFLALGKYSALKEISLVQDFQKTVSSELKWYYMGFYIHTCPKMNYKGQFQPSDLLDPKLYTWFPIQECQKRLDKHRFVVFSDPDEHTPGDTPPGWLDVKSLKDSDLKNVHVLSDKGQLAPVTASILWKRSLKFRQNIKEYVAAVGHTMAKRLLIC</sequence>
<dbReference type="InterPro" id="IPR017137">
    <property type="entry name" value="Arg-tRNA-P_Trfase_1_euk"/>
</dbReference>
<feature type="domain" description="N-end rule aminoacyl transferase C-terminal" evidence="8">
    <location>
        <begin position="147"/>
        <end position="288"/>
    </location>
</feature>
<dbReference type="InterPro" id="IPR007472">
    <property type="entry name" value="N-end_Aminoacyl_Trfase_C"/>
</dbReference>
<keyword evidence="10" id="KW-1185">Reference proteome</keyword>
<accession>A0A167QIQ5</accession>
<dbReference type="AlphaFoldDB" id="A0A167QIQ5"/>
<dbReference type="GO" id="GO:0005737">
    <property type="term" value="C:cytoplasm"/>
    <property type="evidence" value="ECO:0007669"/>
    <property type="project" value="TreeGrafter"/>
</dbReference>
<evidence type="ECO:0000259" key="8">
    <source>
        <dbReference type="Pfam" id="PF04377"/>
    </source>
</evidence>
<dbReference type="InterPro" id="IPR016181">
    <property type="entry name" value="Acyl_CoA_acyltransferase"/>
</dbReference>
<evidence type="ECO:0000259" key="7">
    <source>
        <dbReference type="Pfam" id="PF04376"/>
    </source>
</evidence>
<protein>
    <recommendedName>
        <fullName evidence="5">Arginyl-tRNA--protein transferase 1</fullName>
        <shortName evidence="5">Arginyltransferase 1</shortName>
        <shortName evidence="5">R-transferase 1</shortName>
        <ecNumber evidence="5">2.3.2.8</ecNumber>
    </recommendedName>
    <alternativeName>
        <fullName evidence="5">Arginine-tRNA--protein transferase 1</fullName>
    </alternativeName>
</protein>
<dbReference type="EMBL" id="KV440972">
    <property type="protein sequence ID" value="OAD79758.1"/>
    <property type="molecule type" value="Genomic_DNA"/>
</dbReference>
<feature type="region of interest" description="Disordered" evidence="6">
    <location>
        <begin position="102"/>
        <end position="132"/>
    </location>
</feature>
<evidence type="ECO:0000256" key="6">
    <source>
        <dbReference type="SAM" id="MobiDB-lite"/>
    </source>
</evidence>
<feature type="domain" description="N-end aminoacyl transferase N-terminal" evidence="7">
    <location>
        <begin position="19"/>
        <end position="89"/>
    </location>
</feature>
<dbReference type="InParanoid" id="A0A167QIQ5"/>
<dbReference type="GeneID" id="28991190"/>
<dbReference type="PIRSF" id="PIRSF037207">
    <property type="entry name" value="ATE1_euk"/>
    <property type="match status" value="1"/>
</dbReference>
<dbReference type="InterPro" id="IPR030700">
    <property type="entry name" value="N-end_Aminoacyl_Trfase"/>
</dbReference>
<feature type="compositionally biased region" description="Polar residues" evidence="6">
    <location>
        <begin position="106"/>
        <end position="115"/>
    </location>
</feature>
<name>A0A167QIQ5_PHYB8</name>
<evidence type="ECO:0000313" key="9">
    <source>
        <dbReference type="EMBL" id="OAD79758.1"/>
    </source>
</evidence>
<dbReference type="OrthoDB" id="74183at2759"/>
<dbReference type="STRING" id="763407.A0A167QIQ5"/>
<evidence type="ECO:0000256" key="2">
    <source>
        <dbReference type="ARBA" id="ARBA00022679"/>
    </source>
</evidence>
<dbReference type="Pfam" id="PF04377">
    <property type="entry name" value="ATE_C"/>
    <property type="match status" value="1"/>
</dbReference>
<dbReference type="Proteomes" id="UP000077315">
    <property type="component" value="Unassembled WGS sequence"/>
</dbReference>